<comment type="subcellular location">
    <subcellularLocation>
        <location evidence="1">Cell membrane</location>
        <topology evidence="1">Multi-pass membrane protein</topology>
    </subcellularLocation>
</comment>
<organism evidence="10 11">
    <name type="scientific">Bombella intestini</name>
    <dbReference type="NCBI Taxonomy" id="1539051"/>
    <lineage>
        <taxon>Bacteria</taxon>
        <taxon>Pseudomonadati</taxon>
        <taxon>Pseudomonadota</taxon>
        <taxon>Alphaproteobacteria</taxon>
        <taxon>Acetobacterales</taxon>
        <taxon>Acetobacteraceae</taxon>
        <taxon>Bombella</taxon>
    </lineage>
</organism>
<dbReference type="GO" id="GO:0005886">
    <property type="term" value="C:plasma membrane"/>
    <property type="evidence" value="ECO:0007669"/>
    <property type="project" value="UniProtKB-SubCell"/>
</dbReference>
<keyword evidence="4 10" id="KW-0808">Transferase</keyword>
<protein>
    <submittedName>
        <fullName evidence="10">Glycosyl transferase</fullName>
    </submittedName>
</protein>
<reference evidence="10 11" key="1">
    <citation type="journal article" date="2016" name="PLoS ONE">
        <title>Whole-Genome Sequence Analysis of Bombella intestini LMG 28161T, a Novel Acetic Acid Bacterium Isolated from the Crop of a Red-Tailed Bumble Bee, Bombus lapidarius.</title>
        <authorList>
            <person name="Li L."/>
            <person name="Illeghems K."/>
            <person name="Van Kerrebroeck S."/>
            <person name="Borremans W."/>
            <person name="Cleenwerck I."/>
            <person name="Smagghe G."/>
            <person name="De Vuyst L."/>
            <person name="Vandamme P."/>
        </authorList>
    </citation>
    <scope>NUCLEOTIDE SEQUENCE [LARGE SCALE GENOMIC DNA]</scope>
    <source>
        <strain evidence="10 11">R-52487</strain>
    </source>
</reference>
<proteinExistence type="predicted"/>
<keyword evidence="5 8" id="KW-0812">Transmembrane</keyword>
<dbReference type="STRING" id="1539051.AL01_07900"/>
<evidence type="ECO:0000256" key="2">
    <source>
        <dbReference type="ARBA" id="ARBA00022475"/>
    </source>
</evidence>
<keyword evidence="2" id="KW-1003">Cell membrane</keyword>
<evidence type="ECO:0000256" key="7">
    <source>
        <dbReference type="ARBA" id="ARBA00023136"/>
    </source>
</evidence>
<dbReference type="GO" id="GO:0006493">
    <property type="term" value="P:protein O-linked glycosylation"/>
    <property type="evidence" value="ECO:0007669"/>
    <property type="project" value="InterPro"/>
</dbReference>
<dbReference type="InterPro" id="IPR050297">
    <property type="entry name" value="LipidA_mod_glycosyltrf_83"/>
</dbReference>
<evidence type="ECO:0000256" key="3">
    <source>
        <dbReference type="ARBA" id="ARBA00022676"/>
    </source>
</evidence>
<feature type="domain" description="ArnT-like N-terminal" evidence="9">
    <location>
        <begin position="71"/>
        <end position="239"/>
    </location>
</feature>
<dbReference type="PANTHER" id="PTHR33908:SF3">
    <property type="entry name" value="UNDECAPRENYL PHOSPHATE-ALPHA-4-AMINO-4-DEOXY-L-ARABINOSE ARABINOSYL TRANSFERASE"/>
    <property type="match status" value="1"/>
</dbReference>
<feature type="transmembrane region" description="Helical" evidence="8">
    <location>
        <begin position="115"/>
        <end position="135"/>
    </location>
</feature>
<keyword evidence="6 8" id="KW-1133">Transmembrane helix</keyword>
<feature type="transmembrane region" description="Helical" evidence="8">
    <location>
        <begin position="361"/>
        <end position="384"/>
    </location>
</feature>
<dbReference type="EMBL" id="JATM01000004">
    <property type="protein sequence ID" value="OOL17871.1"/>
    <property type="molecule type" value="Genomic_DNA"/>
</dbReference>
<feature type="transmembrane region" description="Helical" evidence="8">
    <location>
        <begin position="222"/>
        <end position="241"/>
    </location>
</feature>
<dbReference type="OrthoDB" id="9810951at2"/>
<name>A0A1S8GP29_9PROT</name>
<dbReference type="PANTHER" id="PTHR33908">
    <property type="entry name" value="MANNOSYLTRANSFERASE YKCB-RELATED"/>
    <property type="match status" value="1"/>
</dbReference>
<evidence type="ECO:0000256" key="1">
    <source>
        <dbReference type="ARBA" id="ARBA00004651"/>
    </source>
</evidence>
<evidence type="ECO:0000256" key="4">
    <source>
        <dbReference type="ARBA" id="ARBA00022679"/>
    </source>
</evidence>
<evidence type="ECO:0000256" key="5">
    <source>
        <dbReference type="ARBA" id="ARBA00022692"/>
    </source>
</evidence>
<evidence type="ECO:0000313" key="10">
    <source>
        <dbReference type="EMBL" id="OOL17871.1"/>
    </source>
</evidence>
<dbReference type="GO" id="GO:0009103">
    <property type="term" value="P:lipopolysaccharide biosynthetic process"/>
    <property type="evidence" value="ECO:0007669"/>
    <property type="project" value="UniProtKB-ARBA"/>
</dbReference>
<dbReference type="GO" id="GO:0016763">
    <property type="term" value="F:pentosyltransferase activity"/>
    <property type="evidence" value="ECO:0007669"/>
    <property type="project" value="TreeGrafter"/>
</dbReference>
<dbReference type="GO" id="GO:0010041">
    <property type="term" value="P:response to iron(III) ion"/>
    <property type="evidence" value="ECO:0007669"/>
    <property type="project" value="TreeGrafter"/>
</dbReference>
<accession>A0A1S8GP29</accession>
<feature type="transmembrane region" description="Helical" evidence="8">
    <location>
        <begin position="272"/>
        <end position="292"/>
    </location>
</feature>
<dbReference type="AlphaFoldDB" id="A0A1S8GP29"/>
<feature type="transmembrane region" description="Helical" evidence="8">
    <location>
        <begin position="331"/>
        <end position="349"/>
    </location>
</feature>
<dbReference type="Pfam" id="PF02366">
    <property type="entry name" value="PMT"/>
    <property type="match status" value="1"/>
</dbReference>
<dbReference type="GO" id="GO:0000030">
    <property type="term" value="F:mannosyltransferase activity"/>
    <property type="evidence" value="ECO:0007669"/>
    <property type="project" value="InterPro"/>
</dbReference>
<feature type="transmembrane region" description="Helical" evidence="8">
    <location>
        <begin position="171"/>
        <end position="189"/>
    </location>
</feature>
<feature type="transmembrane region" description="Helical" evidence="8">
    <location>
        <begin position="91"/>
        <end position="110"/>
    </location>
</feature>
<feature type="transmembrane region" description="Helical" evidence="8">
    <location>
        <begin position="390"/>
        <end position="413"/>
    </location>
</feature>
<feature type="transmembrane region" description="Helical" evidence="8">
    <location>
        <begin position="420"/>
        <end position="443"/>
    </location>
</feature>
<evidence type="ECO:0000256" key="8">
    <source>
        <dbReference type="SAM" id="Phobius"/>
    </source>
</evidence>
<gene>
    <name evidence="10" type="ORF">AL01_07900</name>
</gene>
<evidence type="ECO:0000313" key="11">
    <source>
        <dbReference type="Proteomes" id="UP000200980"/>
    </source>
</evidence>
<dbReference type="InterPro" id="IPR003342">
    <property type="entry name" value="ArnT-like_N"/>
</dbReference>
<sequence length="557" mass="61759">MTLSFRHYALLAIVAFLVALPGRLSLPPLDRDEPRYMQATAQMLSSGNFLDIRFQDQPRYLQPAGIYWLEAGAVKTTEAITQNSNLRHESWPYRIPSLLASVFSVLLTAWIGSRLFGGITGLCAASLLLVAPLFAAESRMATIDSVLLLDILCLQALLLRHFDDMRAERSTPYRFSLLYWCALGIGLMLKGPIVLIPALGTLFSLSICLRSMALIRQLRAGWGWIISLLITLPWCIGIAVVSHGEFFRRAVGHNLLGKIAHPQETHGFPPGYYLILFLLAFWPGALATVRALPAIWQRHTKPEVLFLLCWIIPHWFIFECLATKLPHYVLPTYPALALLTAASLTAWPLNPLRSLWAKLGITLYALLWGVAGFLFCTAGPVLLYKMEGHLSAATLIPTIGSLPLLLAGIRLFWKQDWRGGAICSIGTALLAEVGIFLCVMPHLTSIQLSPRIAESFRELRPCPESTLLSPSYREPSLVFLTGGTVSLLSPLQAADALHDHARCTLALVDQKDEPAFQQELKRLGAEVILYDQFEGLNYSNGHKLHLRLYASHGQATP</sequence>
<evidence type="ECO:0000259" key="9">
    <source>
        <dbReference type="Pfam" id="PF02366"/>
    </source>
</evidence>
<keyword evidence="3" id="KW-0328">Glycosyltransferase</keyword>
<feature type="transmembrane region" description="Helical" evidence="8">
    <location>
        <begin position="304"/>
        <end position="325"/>
    </location>
</feature>
<keyword evidence="11" id="KW-1185">Reference proteome</keyword>
<comment type="caution">
    <text evidence="10">The sequence shown here is derived from an EMBL/GenBank/DDBJ whole genome shotgun (WGS) entry which is preliminary data.</text>
</comment>
<evidence type="ECO:0000256" key="6">
    <source>
        <dbReference type="ARBA" id="ARBA00022989"/>
    </source>
</evidence>
<feature type="transmembrane region" description="Helical" evidence="8">
    <location>
        <begin position="141"/>
        <end position="159"/>
    </location>
</feature>
<dbReference type="RefSeq" id="WP_077396913.1">
    <property type="nucleotide sequence ID" value="NZ_JATM01000004.1"/>
</dbReference>
<dbReference type="Proteomes" id="UP000200980">
    <property type="component" value="Unassembled WGS sequence"/>
</dbReference>
<keyword evidence="7 8" id="KW-0472">Membrane</keyword>